<dbReference type="CDD" id="cd07816">
    <property type="entry name" value="Bet_v1-like"/>
    <property type="match status" value="1"/>
</dbReference>
<gene>
    <name evidence="2" type="ORF">LSALG_LOCUS18718</name>
</gene>
<dbReference type="EMBL" id="OX465080">
    <property type="protein sequence ID" value="CAI9278883.1"/>
    <property type="molecule type" value="Genomic_DNA"/>
</dbReference>
<dbReference type="AlphaFoldDB" id="A0AA35YRV7"/>
<dbReference type="SMART" id="SM01037">
    <property type="entry name" value="Bet_v_1"/>
    <property type="match status" value="1"/>
</dbReference>
<evidence type="ECO:0000259" key="1">
    <source>
        <dbReference type="SMART" id="SM01037"/>
    </source>
</evidence>
<evidence type="ECO:0000313" key="2">
    <source>
        <dbReference type="EMBL" id="CAI9278883.1"/>
    </source>
</evidence>
<accession>A0AA35YRV7</accession>
<dbReference type="Proteomes" id="UP001177003">
    <property type="component" value="Chromosome 4"/>
</dbReference>
<dbReference type="InterPro" id="IPR023393">
    <property type="entry name" value="START-like_dom_sf"/>
</dbReference>
<name>A0AA35YRV7_LACSI</name>
<evidence type="ECO:0000313" key="3">
    <source>
        <dbReference type="Proteomes" id="UP001177003"/>
    </source>
</evidence>
<organism evidence="2 3">
    <name type="scientific">Lactuca saligna</name>
    <name type="common">Willowleaf lettuce</name>
    <dbReference type="NCBI Taxonomy" id="75948"/>
    <lineage>
        <taxon>Eukaryota</taxon>
        <taxon>Viridiplantae</taxon>
        <taxon>Streptophyta</taxon>
        <taxon>Embryophyta</taxon>
        <taxon>Tracheophyta</taxon>
        <taxon>Spermatophyta</taxon>
        <taxon>Magnoliopsida</taxon>
        <taxon>eudicotyledons</taxon>
        <taxon>Gunneridae</taxon>
        <taxon>Pentapetalae</taxon>
        <taxon>asterids</taxon>
        <taxon>campanulids</taxon>
        <taxon>Asterales</taxon>
        <taxon>Asteraceae</taxon>
        <taxon>Cichorioideae</taxon>
        <taxon>Cichorieae</taxon>
        <taxon>Lactucinae</taxon>
        <taxon>Lactuca</taxon>
    </lineage>
</organism>
<dbReference type="InterPro" id="IPR000916">
    <property type="entry name" value="Bet_v_I/MLP"/>
</dbReference>
<keyword evidence="3" id="KW-1185">Reference proteome</keyword>
<dbReference type="Pfam" id="PF00407">
    <property type="entry name" value="Bet_v_1"/>
    <property type="match status" value="1"/>
</dbReference>
<sequence>MALSDVLVKQVIIKSDGDVFHDLFGNRPYHISEMTPDFIKGVDLHHGEWGIVGSISVWNFTHDVKEKVAKEVIEEIDKEKKLVRYKVIGGDILEAYKSFLVTIHVDTKGEENVVTWTFHYEKLNESVDDPNSLMDLCLRITKDIENHHLAKSN</sequence>
<dbReference type="InterPro" id="IPR051761">
    <property type="entry name" value="MLP-like_ligand-binding"/>
</dbReference>
<proteinExistence type="predicted"/>
<protein>
    <recommendedName>
        <fullName evidence="1">Bet v I/Major latex protein domain-containing protein</fullName>
    </recommendedName>
</protein>
<feature type="domain" description="Bet v I/Major latex protein" evidence="1">
    <location>
        <begin position="2"/>
        <end position="151"/>
    </location>
</feature>
<dbReference type="SUPFAM" id="SSF55961">
    <property type="entry name" value="Bet v1-like"/>
    <property type="match status" value="1"/>
</dbReference>
<dbReference type="PANTHER" id="PTHR31907">
    <property type="entry name" value="MLP-LIKE PROTEIN 423"/>
    <property type="match status" value="1"/>
</dbReference>
<dbReference type="GO" id="GO:0006952">
    <property type="term" value="P:defense response"/>
    <property type="evidence" value="ECO:0007669"/>
    <property type="project" value="InterPro"/>
</dbReference>
<dbReference type="Gene3D" id="3.30.530.20">
    <property type="match status" value="1"/>
</dbReference>
<reference evidence="2" key="1">
    <citation type="submission" date="2023-04" db="EMBL/GenBank/DDBJ databases">
        <authorList>
            <person name="Vijverberg K."/>
            <person name="Xiong W."/>
            <person name="Schranz E."/>
        </authorList>
    </citation>
    <scope>NUCLEOTIDE SEQUENCE</scope>
</reference>